<evidence type="ECO:0000313" key="4">
    <source>
        <dbReference type="Proteomes" id="UP001217500"/>
    </source>
</evidence>
<dbReference type="NCBIfam" id="TIGR02595">
    <property type="entry name" value="PEP_CTERM"/>
    <property type="match status" value="1"/>
</dbReference>
<feature type="signal peptide" evidence="1">
    <location>
        <begin position="1"/>
        <end position="21"/>
    </location>
</feature>
<sequence length="216" mass="23038">MIRKTLGALAALACLAAPASAAVNTFDFTGSPSIANEMSFTGDNGLNVTVTGYELLYIGLDFLPDQVSQNSAGLGVHGYPQDDNELDGDLFTTEALVFEFDWVVSAQSIALSLFNTETESFLWWTFPEAADAFNIYSFSNGSWSLFDGNLAENPYDFNGGLGTQKFAIAAHDANSDFRVAGLTVSAIPEPATWLMMIMGFGLVGIASRRRSVAAAA</sequence>
<dbReference type="KEGG" id="gso:PH603_03390"/>
<dbReference type="NCBIfam" id="NF035944">
    <property type="entry name" value="PEPxxWA-CTERM"/>
    <property type="match status" value="1"/>
</dbReference>
<evidence type="ECO:0000313" key="3">
    <source>
        <dbReference type="EMBL" id="WCL54801.1"/>
    </source>
</evidence>
<dbReference type="EMBL" id="CP116805">
    <property type="protein sequence ID" value="WCL54801.1"/>
    <property type="molecule type" value="Genomic_DNA"/>
</dbReference>
<keyword evidence="4" id="KW-1185">Reference proteome</keyword>
<dbReference type="InterPro" id="IPR013424">
    <property type="entry name" value="Ice-binding_C"/>
</dbReference>
<dbReference type="Proteomes" id="UP001217500">
    <property type="component" value="Chromosome"/>
</dbReference>
<evidence type="ECO:0000256" key="1">
    <source>
        <dbReference type="SAM" id="SignalP"/>
    </source>
</evidence>
<reference evidence="3" key="1">
    <citation type="submission" date="2023-01" db="EMBL/GenBank/DDBJ databases">
        <title>The genome sequence of Kordiimonadaceae bacterium 6D33.</title>
        <authorList>
            <person name="Liu Y."/>
        </authorList>
    </citation>
    <scope>NUCLEOTIDE SEQUENCE</scope>
    <source>
        <strain evidence="3">6D33</strain>
    </source>
</reference>
<gene>
    <name evidence="3" type="ORF">PH603_03390</name>
</gene>
<feature type="domain" description="Ice-binding protein C-terminal" evidence="2">
    <location>
        <begin position="186"/>
        <end position="210"/>
    </location>
</feature>
<organism evidence="3 4">
    <name type="scientific">Gimibacter soli</name>
    <dbReference type="NCBI Taxonomy" id="3024400"/>
    <lineage>
        <taxon>Bacteria</taxon>
        <taxon>Pseudomonadati</taxon>
        <taxon>Pseudomonadota</taxon>
        <taxon>Alphaproteobacteria</taxon>
        <taxon>Kordiimonadales</taxon>
        <taxon>Temperatibacteraceae</taxon>
        <taxon>Gimibacter</taxon>
    </lineage>
</organism>
<name>A0AAE9XTX1_9PROT</name>
<evidence type="ECO:0000259" key="2">
    <source>
        <dbReference type="Pfam" id="PF07589"/>
    </source>
</evidence>
<proteinExistence type="predicted"/>
<dbReference type="AlphaFoldDB" id="A0AAE9XTX1"/>
<dbReference type="RefSeq" id="WP_289504521.1">
    <property type="nucleotide sequence ID" value="NZ_CP116805.1"/>
</dbReference>
<keyword evidence="1" id="KW-0732">Signal</keyword>
<dbReference type="Pfam" id="PF07589">
    <property type="entry name" value="PEP-CTERM"/>
    <property type="match status" value="1"/>
</dbReference>
<accession>A0AAE9XTX1</accession>
<protein>
    <submittedName>
        <fullName evidence="3">PEPxxWA-CTERM sorting domain-containing protein</fullName>
    </submittedName>
</protein>
<feature type="chain" id="PRO_5042191067" evidence="1">
    <location>
        <begin position="22"/>
        <end position="216"/>
    </location>
</feature>